<organism evidence="2 3">
    <name type="scientific">Leifsonia aquatica</name>
    <name type="common">Corynebacterium aquaticum</name>
    <dbReference type="NCBI Taxonomy" id="144185"/>
    <lineage>
        <taxon>Bacteria</taxon>
        <taxon>Bacillati</taxon>
        <taxon>Actinomycetota</taxon>
        <taxon>Actinomycetes</taxon>
        <taxon>Micrococcales</taxon>
        <taxon>Microbacteriaceae</taxon>
        <taxon>Leifsonia</taxon>
    </lineage>
</organism>
<feature type="chain" id="PRO_5039356476" evidence="1">
    <location>
        <begin position="17"/>
        <end position="377"/>
    </location>
</feature>
<dbReference type="RefSeq" id="WP_021755210.1">
    <property type="nucleotide sequence ID" value="NZ_JACHVP010000001.1"/>
</dbReference>
<dbReference type="InterPro" id="IPR002591">
    <property type="entry name" value="Phosphodiest/P_Trfase"/>
</dbReference>
<gene>
    <name evidence="2" type="ORF">FHX33_001433</name>
</gene>
<feature type="signal peptide" evidence="1">
    <location>
        <begin position="1"/>
        <end position="16"/>
    </location>
</feature>
<protein>
    <submittedName>
        <fullName evidence="2">Putative AlkP superfamily pyrophosphatase or phosphodiesterase</fullName>
    </submittedName>
</protein>
<evidence type="ECO:0000313" key="3">
    <source>
        <dbReference type="Proteomes" id="UP000538196"/>
    </source>
</evidence>
<dbReference type="AlphaFoldDB" id="A0A7W4UUW7"/>
<keyword evidence="1" id="KW-0732">Signal</keyword>
<sequence length="377" mass="39554">MSPMLPAAFTTRTSLAAVLPSSLAAVQGEANDLGLPALEHVVVIVVDGLGAASLKARSGHARTLAPLLGKTTTIDAGFPTTTASALTTLTTGTQPGEHGMVGYRVRDDAGRLTNQLSGWDDRMDPASWQRSQTVFERATGLGIASHAVGLPKYADSGFTAAALRGAEFLGGRTMADRFEIAESVVAGAGPGITYLYVAELDQLAHAKGWESPEWTAALETLDALVAGFARRLGPGRAALLTADHGVIDVPESGHVLFDTAPELLEGVDAIGGEPRFLHLYTEAGADPDAVAERWRGVEGERSWIATRAEAVEAGWFGATMDAAVSPRIGDVLVATRKRIAYYDSRDLSRGGRNMVGQHGSLTAEETRVPLLRFGAAA</sequence>
<dbReference type="EMBL" id="JACHVP010000001">
    <property type="protein sequence ID" value="MBB2966701.1"/>
    <property type="molecule type" value="Genomic_DNA"/>
</dbReference>
<dbReference type="GO" id="GO:0016787">
    <property type="term" value="F:hydrolase activity"/>
    <property type="evidence" value="ECO:0007669"/>
    <property type="project" value="UniProtKB-ARBA"/>
</dbReference>
<evidence type="ECO:0000313" key="2">
    <source>
        <dbReference type="EMBL" id="MBB2966701.1"/>
    </source>
</evidence>
<name>A0A7W4UUW7_LEIAQ</name>
<dbReference type="Proteomes" id="UP000538196">
    <property type="component" value="Unassembled WGS sequence"/>
</dbReference>
<comment type="caution">
    <text evidence="2">The sequence shown here is derived from an EMBL/GenBank/DDBJ whole genome shotgun (WGS) entry which is preliminary data.</text>
</comment>
<dbReference type="Pfam" id="PF01663">
    <property type="entry name" value="Phosphodiest"/>
    <property type="match status" value="1"/>
</dbReference>
<accession>A0A7W4UUW7</accession>
<reference evidence="2 3" key="1">
    <citation type="submission" date="2020-08" db="EMBL/GenBank/DDBJ databases">
        <title>Sequencing the genomes of 1000 actinobacteria strains.</title>
        <authorList>
            <person name="Klenk H.-P."/>
        </authorList>
    </citation>
    <scope>NUCLEOTIDE SEQUENCE [LARGE SCALE GENOMIC DNA]</scope>
    <source>
        <strain evidence="2 3">DSM 20146</strain>
    </source>
</reference>
<dbReference type="PANTHER" id="PTHR10151:SF120">
    <property type="entry name" value="BIS(5'-ADENOSYL)-TRIPHOSPHATASE"/>
    <property type="match status" value="1"/>
</dbReference>
<dbReference type="SUPFAM" id="SSF53649">
    <property type="entry name" value="Alkaline phosphatase-like"/>
    <property type="match status" value="1"/>
</dbReference>
<dbReference type="Gene3D" id="3.40.720.10">
    <property type="entry name" value="Alkaline Phosphatase, subunit A"/>
    <property type="match status" value="1"/>
</dbReference>
<dbReference type="PANTHER" id="PTHR10151">
    <property type="entry name" value="ECTONUCLEOTIDE PYROPHOSPHATASE/PHOSPHODIESTERASE"/>
    <property type="match status" value="1"/>
</dbReference>
<evidence type="ECO:0000256" key="1">
    <source>
        <dbReference type="SAM" id="SignalP"/>
    </source>
</evidence>
<proteinExistence type="predicted"/>
<keyword evidence="3" id="KW-1185">Reference proteome</keyword>
<dbReference type="InterPro" id="IPR017850">
    <property type="entry name" value="Alkaline_phosphatase_core_sf"/>
</dbReference>